<reference evidence="2" key="1">
    <citation type="submission" date="2021-04" db="EMBL/GenBank/DDBJ databases">
        <title>Luteolibacter sp. 32A isolated from the skin of an Anderson's salamander (Ambystoma andersonii).</title>
        <authorList>
            <person name="Spergser J."/>
            <person name="Busse H.-J."/>
        </authorList>
    </citation>
    <scope>NUCLEOTIDE SEQUENCE</scope>
    <source>
        <strain evidence="2">32A</strain>
    </source>
</reference>
<dbReference type="KEGG" id="lamb:KBB96_18525"/>
<accession>A0A975G8N1</accession>
<name>A0A975G8N1_9BACT</name>
<feature type="region of interest" description="Disordered" evidence="1">
    <location>
        <begin position="1"/>
        <end position="23"/>
    </location>
</feature>
<evidence type="ECO:0000313" key="3">
    <source>
        <dbReference type="Proteomes" id="UP000676169"/>
    </source>
</evidence>
<dbReference type="AlphaFoldDB" id="A0A975G8N1"/>
<dbReference type="Proteomes" id="UP000676169">
    <property type="component" value="Chromosome"/>
</dbReference>
<organism evidence="2 3">
    <name type="scientific">Luteolibacter ambystomatis</name>
    <dbReference type="NCBI Taxonomy" id="2824561"/>
    <lineage>
        <taxon>Bacteria</taxon>
        <taxon>Pseudomonadati</taxon>
        <taxon>Verrucomicrobiota</taxon>
        <taxon>Verrucomicrobiia</taxon>
        <taxon>Verrucomicrobiales</taxon>
        <taxon>Verrucomicrobiaceae</taxon>
        <taxon>Luteolibacter</taxon>
    </lineage>
</organism>
<gene>
    <name evidence="2" type="ORF">KBB96_18525</name>
</gene>
<evidence type="ECO:0000313" key="2">
    <source>
        <dbReference type="EMBL" id="QUE50842.1"/>
    </source>
</evidence>
<dbReference type="RefSeq" id="WP_211630981.1">
    <property type="nucleotide sequence ID" value="NZ_CP073100.1"/>
</dbReference>
<feature type="region of interest" description="Disordered" evidence="1">
    <location>
        <begin position="95"/>
        <end position="130"/>
    </location>
</feature>
<dbReference type="EMBL" id="CP073100">
    <property type="protein sequence ID" value="QUE50842.1"/>
    <property type="molecule type" value="Genomic_DNA"/>
</dbReference>
<keyword evidence="3" id="KW-1185">Reference proteome</keyword>
<proteinExistence type="predicted"/>
<feature type="compositionally biased region" description="Polar residues" evidence="1">
    <location>
        <begin position="1"/>
        <end position="11"/>
    </location>
</feature>
<sequence>MSGSSDDSQTRPGDASGGEAGDIPVLVAESLSAPRIVLPVRRSVAAEPPARAEVGLRIESRFHAPPGEAVETSSPSTLEISELGKGIVRLGNETAIAGPPRQDQLPVMQPRPARSADKTAEAGSWGQSRGHSHRWMIWGGAGVAVSVMTALALQPLLVRKDETPRTSYYDKMQVVDDISNAEDPTVYFTDHADEAGQQMTTALTAYGRARTIDEVLPLVRNGEHLREELKKRWRPWNVPADWKPDREAPQGFASVGKLPYGTMSGTLPDFSPYAAYFVRNGDRMLVDWEATSGEGTTDMSGLTHAETREAVVRVMISPTSFYTSNYPESSYLSYRATRPDSDEIAWVYAERSGIAGDTLGKLFPQGVILGGTDGSPQPVRLRLVRSEQGGLANQWLVLDVLHKGWVSP</sequence>
<protein>
    <submittedName>
        <fullName evidence="2">Uncharacterized protein</fullName>
    </submittedName>
</protein>
<evidence type="ECO:0000256" key="1">
    <source>
        <dbReference type="SAM" id="MobiDB-lite"/>
    </source>
</evidence>